<dbReference type="Gene3D" id="1.20.1250.20">
    <property type="entry name" value="MFS general substrate transporter like domains"/>
    <property type="match status" value="7"/>
</dbReference>
<feature type="transmembrane region" description="Helical" evidence="8">
    <location>
        <begin position="1371"/>
        <end position="1390"/>
    </location>
</feature>
<feature type="transmembrane region" description="Helical" evidence="8">
    <location>
        <begin position="2761"/>
        <end position="2780"/>
    </location>
</feature>
<feature type="transmembrane region" description="Helical" evidence="8">
    <location>
        <begin position="590"/>
        <end position="610"/>
    </location>
</feature>
<feature type="transmembrane region" description="Helical" evidence="8">
    <location>
        <begin position="3423"/>
        <end position="3444"/>
    </location>
</feature>
<evidence type="ECO:0000256" key="2">
    <source>
        <dbReference type="ARBA" id="ARBA00005982"/>
    </source>
</evidence>
<feature type="transmembrane region" description="Helical" evidence="8">
    <location>
        <begin position="409"/>
        <end position="429"/>
    </location>
</feature>
<feature type="transmembrane region" description="Helical" evidence="8">
    <location>
        <begin position="2894"/>
        <end position="2913"/>
    </location>
</feature>
<feature type="transmembrane region" description="Helical" evidence="8">
    <location>
        <begin position="3160"/>
        <end position="3184"/>
    </location>
</feature>
<feature type="transmembrane region" description="Helical" evidence="8">
    <location>
        <begin position="751"/>
        <end position="770"/>
    </location>
</feature>
<keyword evidence="5 8" id="KW-0812">Transmembrane</keyword>
<feature type="transmembrane region" description="Helical" evidence="8">
    <location>
        <begin position="461"/>
        <end position="480"/>
    </location>
</feature>
<protein>
    <submittedName>
        <fullName evidence="9">Uncharacterized protein</fullName>
    </submittedName>
</protein>
<feature type="transmembrane region" description="Helical" evidence="8">
    <location>
        <begin position="1228"/>
        <end position="1246"/>
    </location>
</feature>
<feature type="transmembrane region" description="Helical" evidence="8">
    <location>
        <begin position="1907"/>
        <end position="1932"/>
    </location>
</feature>
<feature type="transmembrane region" description="Helical" evidence="8">
    <location>
        <begin position="965"/>
        <end position="985"/>
    </location>
</feature>
<reference evidence="9" key="1">
    <citation type="journal article" date="2017" name="Nature">
        <title>The genome of Chenopodium quinoa.</title>
        <authorList>
            <person name="Jarvis D.E."/>
            <person name="Ho Y.S."/>
            <person name="Lightfoot D.J."/>
            <person name="Schmoeckel S.M."/>
            <person name="Li B."/>
            <person name="Borm T.J.A."/>
            <person name="Ohyanagi H."/>
            <person name="Mineta K."/>
            <person name="Michell C.T."/>
            <person name="Saber N."/>
            <person name="Kharbatia N.M."/>
            <person name="Rupper R.R."/>
            <person name="Sharp A.R."/>
            <person name="Dally N."/>
            <person name="Boughton B.A."/>
            <person name="Woo Y.H."/>
            <person name="Gao G."/>
            <person name="Schijlen E.G.W.M."/>
            <person name="Guo X."/>
            <person name="Momin A.A."/>
            <person name="Negrao S."/>
            <person name="Al-Babili S."/>
            <person name="Gehring C."/>
            <person name="Roessner U."/>
            <person name="Jung C."/>
            <person name="Murphy K."/>
            <person name="Arold S.T."/>
            <person name="Gojobori T."/>
            <person name="van der Linden C.G."/>
            <person name="van Loo E.N."/>
            <person name="Jellen E.N."/>
            <person name="Maughan P.J."/>
            <person name="Tester M."/>
        </authorList>
    </citation>
    <scope>NUCLEOTIDE SEQUENCE [LARGE SCALE GENOMIC DNA]</scope>
    <source>
        <strain evidence="9">cv. PI 614886</strain>
    </source>
</reference>
<proteinExistence type="inferred from homology"/>
<accession>A0A803KZZ8</accession>
<keyword evidence="3" id="KW-0813">Transport</keyword>
<evidence type="ECO:0000313" key="10">
    <source>
        <dbReference type="Proteomes" id="UP000596660"/>
    </source>
</evidence>
<feature type="transmembrane region" description="Helical" evidence="8">
    <location>
        <begin position="2005"/>
        <end position="2025"/>
    </location>
</feature>
<feature type="transmembrane region" description="Helical" evidence="8">
    <location>
        <begin position="1742"/>
        <end position="1761"/>
    </location>
</feature>
<evidence type="ECO:0000313" key="9">
    <source>
        <dbReference type="EnsemblPlants" id="AUR62004608-RA:cds"/>
    </source>
</evidence>
<feature type="transmembrane region" description="Helical" evidence="8">
    <location>
        <begin position="1346"/>
        <end position="1365"/>
    </location>
</feature>
<feature type="transmembrane region" description="Helical" evidence="8">
    <location>
        <begin position="3335"/>
        <end position="3357"/>
    </location>
</feature>
<feature type="transmembrane region" description="Helical" evidence="8">
    <location>
        <begin position="1253"/>
        <end position="1276"/>
    </location>
</feature>
<evidence type="ECO:0000256" key="8">
    <source>
        <dbReference type="SAM" id="Phobius"/>
    </source>
</evidence>
<feature type="transmembrane region" description="Helical" evidence="8">
    <location>
        <begin position="2302"/>
        <end position="2323"/>
    </location>
</feature>
<feature type="transmembrane region" description="Helical" evidence="8">
    <location>
        <begin position="2338"/>
        <end position="2360"/>
    </location>
</feature>
<feature type="transmembrane region" description="Helical" evidence="8">
    <location>
        <begin position="77"/>
        <end position="98"/>
    </location>
</feature>
<dbReference type="EnsemblPlants" id="AUR62004608-RA">
    <property type="protein sequence ID" value="AUR62004608-RA:cds"/>
    <property type="gene ID" value="AUR62004608"/>
</dbReference>
<feature type="transmembrane region" description="Helical" evidence="8">
    <location>
        <begin position="776"/>
        <end position="797"/>
    </location>
</feature>
<feature type="transmembrane region" description="Helical" evidence="8">
    <location>
        <begin position="1613"/>
        <end position="1632"/>
    </location>
</feature>
<feature type="transmembrane region" description="Helical" evidence="8">
    <location>
        <begin position="2643"/>
        <end position="2661"/>
    </location>
</feature>
<organism evidence="9 10">
    <name type="scientific">Chenopodium quinoa</name>
    <name type="common">Quinoa</name>
    <dbReference type="NCBI Taxonomy" id="63459"/>
    <lineage>
        <taxon>Eukaryota</taxon>
        <taxon>Viridiplantae</taxon>
        <taxon>Streptophyta</taxon>
        <taxon>Embryophyta</taxon>
        <taxon>Tracheophyta</taxon>
        <taxon>Spermatophyta</taxon>
        <taxon>Magnoliopsida</taxon>
        <taxon>eudicotyledons</taxon>
        <taxon>Gunneridae</taxon>
        <taxon>Pentapetalae</taxon>
        <taxon>Caryophyllales</taxon>
        <taxon>Chenopodiaceae</taxon>
        <taxon>Chenopodioideae</taxon>
        <taxon>Atripliceae</taxon>
        <taxon>Chenopodium</taxon>
    </lineage>
</organism>
<dbReference type="GO" id="GO:0071916">
    <property type="term" value="F:dipeptide transmembrane transporter activity"/>
    <property type="evidence" value="ECO:0007669"/>
    <property type="project" value="InterPro"/>
</dbReference>
<feature type="transmembrane region" description="Helical" evidence="8">
    <location>
        <begin position="3219"/>
        <end position="3239"/>
    </location>
</feature>
<comment type="subcellular location">
    <subcellularLocation>
        <location evidence="1">Membrane</location>
        <topology evidence="1">Multi-pass membrane protein</topology>
    </subcellularLocation>
</comment>
<dbReference type="InterPro" id="IPR044739">
    <property type="entry name" value="NRT1/PTR"/>
</dbReference>
<feature type="transmembrane region" description="Helical" evidence="8">
    <location>
        <begin position="1492"/>
        <end position="1513"/>
    </location>
</feature>
<dbReference type="Pfam" id="PF00854">
    <property type="entry name" value="PTR2"/>
    <property type="match status" value="8"/>
</dbReference>
<feature type="transmembrane region" description="Helical" evidence="8">
    <location>
        <begin position="1876"/>
        <end position="1895"/>
    </location>
</feature>
<feature type="transmembrane region" description="Helical" evidence="8">
    <location>
        <begin position="3245"/>
        <end position="3265"/>
    </location>
</feature>
<feature type="transmembrane region" description="Helical" evidence="8">
    <location>
        <begin position="492"/>
        <end position="517"/>
    </location>
</feature>
<dbReference type="PROSITE" id="PS01022">
    <property type="entry name" value="PTR2_1"/>
    <property type="match status" value="4"/>
</dbReference>
<feature type="transmembrane region" description="Helical" evidence="8">
    <location>
        <begin position="2045"/>
        <end position="2066"/>
    </location>
</feature>
<dbReference type="GO" id="GO:0080054">
    <property type="term" value="F:low-affinity nitrate transmembrane transporter activity"/>
    <property type="evidence" value="ECO:0007669"/>
    <property type="project" value="UniProtKB-ARBA"/>
</dbReference>
<feature type="transmembrane region" description="Helical" evidence="8">
    <location>
        <begin position="2380"/>
        <end position="2400"/>
    </location>
</feature>
<reference evidence="9" key="2">
    <citation type="submission" date="2021-03" db="UniProtKB">
        <authorList>
            <consortium name="EnsemblPlants"/>
        </authorList>
    </citation>
    <scope>IDENTIFICATION</scope>
</reference>
<feature type="transmembrane region" description="Helical" evidence="8">
    <location>
        <begin position="2073"/>
        <end position="2096"/>
    </location>
</feature>
<feature type="transmembrane region" description="Helical" evidence="8">
    <location>
        <begin position="1638"/>
        <end position="1658"/>
    </location>
</feature>
<dbReference type="PANTHER" id="PTHR11654">
    <property type="entry name" value="OLIGOPEPTIDE TRANSPORTER-RELATED"/>
    <property type="match status" value="1"/>
</dbReference>
<feature type="transmembrane region" description="Helical" evidence="8">
    <location>
        <begin position="887"/>
        <end position="908"/>
    </location>
</feature>
<dbReference type="Proteomes" id="UP000596660">
    <property type="component" value="Unplaced"/>
</dbReference>
<feature type="transmembrane region" description="Helical" evidence="8">
    <location>
        <begin position="366"/>
        <end position="388"/>
    </location>
</feature>
<comment type="similarity">
    <text evidence="2">Belongs to the major facilitator superfamily. Proton-dependent oligopeptide transporter (POT/PTR) (TC 2.A.17) family.</text>
</comment>
<feature type="transmembrane region" description="Helical" evidence="8">
    <location>
        <begin position="1452"/>
        <end position="1472"/>
    </location>
</feature>
<name>A0A803KZZ8_CHEQI</name>
<feature type="transmembrane region" description="Helical" evidence="8">
    <location>
        <begin position="701"/>
        <end position="718"/>
    </location>
</feature>
<dbReference type="GO" id="GO:0042937">
    <property type="term" value="F:tripeptide transmembrane transporter activity"/>
    <property type="evidence" value="ECO:0007669"/>
    <property type="project" value="InterPro"/>
</dbReference>
<dbReference type="Gramene" id="AUR62004608-RA">
    <property type="protein sequence ID" value="AUR62004608-RA:cds"/>
    <property type="gene ID" value="AUR62004608"/>
</dbReference>
<evidence type="ECO:0000256" key="1">
    <source>
        <dbReference type="ARBA" id="ARBA00004141"/>
    </source>
</evidence>
<dbReference type="InterPro" id="IPR036259">
    <property type="entry name" value="MFS_trans_sf"/>
</dbReference>
<feature type="transmembrane region" description="Helical" evidence="8">
    <location>
        <begin position="3295"/>
        <end position="3315"/>
    </location>
</feature>
<feature type="transmembrane region" description="Helical" evidence="8">
    <location>
        <begin position="2116"/>
        <end position="2133"/>
    </location>
</feature>
<dbReference type="CDD" id="cd17417">
    <property type="entry name" value="MFS_NPF5"/>
    <property type="match status" value="2"/>
</dbReference>
<feature type="transmembrane region" description="Helical" evidence="8">
    <location>
        <begin position="2668"/>
        <end position="2691"/>
    </location>
</feature>
<evidence type="ECO:0000256" key="6">
    <source>
        <dbReference type="ARBA" id="ARBA00022989"/>
    </source>
</evidence>
<keyword evidence="10" id="KW-1185">Reference proteome</keyword>
<feature type="transmembrane region" description="Helical" evidence="8">
    <location>
        <begin position="223"/>
        <end position="243"/>
    </location>
</feature>
<feature type="transmembrane region" description="Helical" evidence="8">
    <location>
        <begin position="3130"/>
        <end position="3154"/>
    </location>
</feature>
<feature type="transmembrane region" description="Helical" evidence="8">
    <location>
        <begin position="1781"/>
        <end position="1803"/>
    </location>
</feature>
<evidence type="ECO:0000256" key="5">
    <source>
        <dbReference type="ARBA" id="ARBA00022692"/>
    </source>
</evidence>
<evidence type="ECO:0000256" key="7">
    <source>
        <dbReference type="ARBA" id="ARBA00023136"/>
    </source>
</evidence>
<dbReference type="InterPro" id="IPR018456">
    <property type="entry name" value="PTR2_symporter_CS"/>
</dbReference>
<feature type="transmembrane region" description="Helical" evidence="8">
    <location>
        <begin position="198"/>
        <end position="217"/>
    </location>
</feature>
<dbReference type="InterPro" id="IPR000109">
    <property type="entry name" value="POT_fam"/>
</dbReference>
<feature type="transmembrane region" description="Helical" evidence="8">
    <location>
        <begin position="105"/>
        <end position="128"/>
    </location>
</feature>
<feature type="transmembrane region" description="Helical" evidence="8">
    <location>
        <begin position="2933"/>
        <end position="2955"/>
    </location>
</feature>
<feature type="transmembrane region" description="Helical" evidence="8">
    <location>
        <begin position="37"/>
        <end position="57"/>
    </location>
</feature>
<dbReference type="SUPFAM" id="SSF103473">
    <property type="entry name" value="MFS general substrate transporter"/>
    <property type="match status" value="7"/>
</dbReference>
<dbReference type="FunFam" id="1.20.1250.20:FF:000410">
    <property type="entry name" value="POT family protein"/>
    <property type="match status" value="3"/>
</dbReference>
<keyword evidence="7 8" id="KW-0472">Membrane</keyword>
<feature type="transmembrane region" description="Helical" evidence="8">
    <location>
        <begin position="3378"/>
        <end position="3397"/>
    </location>
</feature>
<feature type="transmembrane region" description="Helical" evidence="8">
    <location>
        <begin position="630"/>
        <end position="651"/>
    </location>
</feature>
<evidence type="ECO:0000256" key="3">
    <source>
        <dbReference type="ARBA" id="ARBA00022448"/>
    </source>
</evidence>
<feature type="transmembrane region" description="Helical" evidence="8">
    <location>
        <begin position="2786"/>
        <end position="2805"/>
    </location>
</feature>
<feature type="transmembrane region" description="Helical" evidence="8">
    <location>
        <begin position="1824"/>
        <end position="1844"/>
    </location>
</feature>
<feature type="transmembrane region" description="Helical" evidence="8">
    <location>
        <begin position="923"/>
        <end position="945"/>
    </location>
</feature>
<evidence type="ECO:0000256" key="4">
    <source>
        <dbReference type="ARBA" id="ARBA00022553"/>
    </source>
</evidence>
<dbReference type="FunFam" id="1.20.1250.20:FF:000147">
    <property type="entry name" value="Protein NRT1/ PTR family 5.10"/>
    <property type="match status" value="2"/>
</dbReference>
<dbReference type="GO" id="GO:0009705">
    <property type="term" value="C:plant-type vacuole membrane"/>
    <property type="evidence" value="ECO:0007669"/>
    <property type="project" value="UniProtKB-ARBA"/>
</dbReference>
<keyword evidence="4" id="KW-0597">Phosphoprotein</keyword>
<sequence length="3454" mass="380518">MATATSNLHSPLLMADTVPNSVDYKGRPAVRSNHGRWFSALFIIWVEMAERIAFYGISSNLISFLTGKLGQSTAMAAVNINAWSGVASLLPIFGAVIADSFAGKFYTIIVSSVIYILGLGLLTLSAMLPSLSCPNQGRSIVGGQECSPHLQTVIFFIALYLVAAGQGGHKPCVQAFGADQFDGEDPGELKAKSSFFNWWYFGVCVGSLLGIGVLSYVQDNLSWGLGFGIPCIIMVISVLIFLFGTVTYRYNMKVEGESPFTRIGRVFVAAAQNWNTAPPEDGDNEEAQFHDGSRQFKFLDKALVAQEISNRIGKSCSKSNVEEAKAVLRLFPIWATTLIFAIVFSQPPTFFTKQGITLNRSVGSNFAIPAAALQSFIGIFIVIFLPIYDRVLVPVARKITGNPAGISMLQRIGTGLFISIIVMVLSTIIEKKRLETASQHGLIDLPDMTIPMSIWWLLPQYALFGISEAFTMVGLQEFFYDQVPNELRSVGLSLYLSIFGLGGLLSSLLVTLINKATSRGGKESWFSNNLNRAHLDYFYWLLAGLSSIASPLFRCVHLMEEHTQQSGQGIVPGAVDYKHRPAVRSKHGRWISASFIIWVEMAERIAIYGISGNLISYLTGKLGQSTAMAASSINTWGGIAALLPILGAIIADSFVGKYYTIIVASFIYILGLGLMTLSAMLPSFNCLDQETDSKGTPGCTRHSQVILFFIALYLVAVGQAGHKPCVQAFGADQFDEEDPMESNSKSSFFNWWYFGLCIGALLGVGVLSYVQDNLSWDLGFGIPCIIMVIALVIFSVGTMTYRYREKSEGESPFKRIGRVFVVAARNRNALLVAGDRGEADFEEIEPHDGSRQYRFLNKALLAPEIVELGVRSCSKSEVEEAKAVRRLFPIWATTLVFAIVFSQAATFFTKQGITLDRSLGSNIAIPAAALQSFSGICIIVFIPIYDRALVPIARKLTRKPAGISLLQRIGIGLFISIFTMLVAAVTEKKRLEIASQHGLIDLPKVTIPMSIWWMLPQYALFGISEAFTLVGLQEFFYDQIEKYTYQHSGMVHVPSTVLVRRSSKLYTKLLQLQEIGFSLHFLFLEHQNPGYMQEIVIIHHAYIHIPLALKLFWLACWGKLVFCIVMSTSNSKSNAVVVGITSAEPELLSYTPLLMVEQQEQVEDTVPGAVDYKHCPAIRSKHGQWTSASFIIWVEMAERMAYYGISGNLISYLTGKLEQSTAMAASSINAWNGVGCLLTILGAVIADSFVGKYYTIVVSSIIYILGLGLLTLSATLPSFSCFNQDTSDEVSSGRSPQSQILLFFIALYLVAVGQGGHKPCVQAFGADQFDGEDPKERKAKSSFFNWWYFGVCLGGLLGIGVLSYVQDNLSWGLGFGIPCIILILALLIFMSGTMTYRYTMQAEGETHHFEYFAIKMATATSNLHSPLLMADTVPNSVDYKGRPAVRSNHGRWFSALFIIWVEMAERIAFYGISSNLISFLTGKLGQSTAMAAVNINAWSGVASLLPIFGAVIADSFAGKFYTIIVSSVIYILGLGLLTLSAMLPSLSCPNQGRSIVGGQECSPHLQTVIFFIALYLVAAGQGGHKPCVQAFGADQFDGEDPGELKAKSSFFNWWYFGVCVGSLLGIGVLSYVQDNLSWGLGFGIPCIIMVISVLIFLFGTVTYRYNMKVEGESPFTRIGRVFVAAAQNWNTAPPEDGDNEEAQFHDGSRQFKFLDKALVAQEISNRIGKSCSKSNVEEAKAVLRLFPIWATTLIFAIVFSQPPTFFTKQGITLNRSVGSNFAIPAAALQSFIGIFIVIFLPIYDRVLVPVARKITGNPAGISMLQRIGTGLFISIIVMVLSTIIEKKRLETASQHGLIDLPDMTIPMSIWWLLPQYALFGISEAFTMVGLQEFFYDQVPNELRSVGLSLYLSIFGLGGLLSSLLVTLINKATSRGGKESWFSNNLNRAHLDYFYWLLAGLSSIASPLFRCVHLMEEHTQQSGQGIVPGAVDYKHRPAVRSKHGRWISASFIIWVEMAERIAIYGISGNLISYLTGKLGQSTAMAASSINTWGGIAALLPILGAIIADSFVGKYYTIIVASFIYILGLGLMTLSAMLPSFNCLDQETDSKGTPGCTRHSQVILFFIALYLVAVGQAGHKPCVQAFGADQFDEEDPMESNSKSSFFNWWYFGLCIGALLGVGVLSYVQDNLSWDLGFGIPCIIMVIALVIFSVGTMTYRYRVKSEGESPFKRIGRVFVVAARNRNALLVAGDRGEADFEEIEPHDGSRQYRFLNKALLAPEIVELGVRSCSKSEVEEAKAVRRLFPIWATTLVFAIVFSQAATFFTKQGITLDRSLGSNIAIPAAALQSFSGICIIVFIPIYDRALVPIARKLTRKPAGISLLQRIGIGLFISIFTMLVAAVTEKKRLEIASQHGLIDLPKVTIPMSIWWMLPQYALFGISEAFTLVGLQEFFYDQIEKYTYQHSGMVHVPSTVLVRRSSKLYTKLLQLQEIGFSLHFLFLEHQNPGYMQEIVIIHHAYIHIPLALKLFWLACWGKLVFCIVMSTSNSKSNAVVVGITSAEPELLSYTPLLMVEQQEQVEDTVPGAVDYKHCPAIRSKHGQWTSASFIIWVEMAERMAYYGISGNLISYLTGKLDQSTAMAASSINAWNGVGCLLTILGAVIADSFVGKYYTIVVSSIIYILGLGLLTLSATLPSFSCFNQDTSDEVSSGRSPQSQILLFFIALYLVAVGQGGHKPCVQAFGADQFDGEDPKERKAKSSFFNWWYFGVCLGGLLGIGVLSYVQDNLSWGLGFGIPCIILILALLIFMSGTMTYRYTMQAEGESPFSRIGRVFVVAARNWNVTLPVVDDRRGELEETEPHDRSQPFRYLNKALLAPCIVKRGVKACSKNDVKEAKAVLRLFPIWATTLVYAVVFSQPKTFFIKQGITLDRSLGSSFAIPAATLMSFNGICIISFIPLYDRVLVPMARELTGKPAGISMLQRIGIGLFLSTFTMIIAAVTEKKRLQTAAEHGLIDCPNETIPMRIWWLLPQYASFGISEAFTMIGLQEFFLQSDNAELTPLYEVLSLVLEHVLASLICNRLVDYKHRPAIRSKHGQWTSASFIIWVEMAERMSYYGISGNLISYLTGKLQQSTAVAASSINAWSGVGCLLTILGAIIADSFVGKYYTIVASSFIYILIILFFVALYMVAVGQGGHKPCVQAFGADQFDGEDPRERKAKSSFFNWWYFGVCLGGLVGIGVLSYVQDNLSWSLGFGIPCIIMIIALLIFMAGTMTYRYNMKVEGESPFTRIGRNDVEEAKAVLRLFPIWATTLVFAIVFSQPTTFFTKQGITMDRSLGSNFAIPAATLMSFNGICIISFIPIYDRVLVPMARKLTRKPAGISMLQRIGIGLFLSIFTMIIAAVTEKKRLQTAVQHGLIDFPNEMIPMRIWWLLPQYALFGISEVFTMIGLQEFFLRSGAK</sequence>
<feature type="transmembrane region" description="Helical" evidence="8">
    <location>
        <begin position="2166"/>
        <end position="2185"/>
    </location>
</feature>
<feature type="transmembrane region" description="Helical" evidence="8">
    <location>
        <begin position="2191"/>
        <end position="2212"/>
    </location>
</feature>
<feature type="transmembrane region" description="Helical" evidence="8">
    <location>
        <begin position="327"/>
        <end position="346"/>
    </location>
</feature>
<feature type="transmembrane region" description="Helical" evidence="8">
    <location>
        <begin position="658"/>
        <end position="681"/>
    </location>
</feature>
<feature type="transmembrane region" description="Helical" evidence="8">
    <location>
        <begin position="1520"/>
        <end position="1543"/>
    </location>
</feature>
<keyword evidence="6 8" id="KW-1133">Transmembrane helix</keyword>